<gene>
    <name evidence="12" type="ORF">NJ959_03240</name>
</gene>
<reference evidence="12" key="1">
    <citation type="submission" date="2022-06" db="EMBL/GenBank/DDBJ databases">
        <title>New cyanobacteria of genus Symplocastrum in benthos of Lake Baikal.</title>
        <authorList>
            <person name="Sorokovikova E."/>
            <person name="Tikhonova I."/>
            <person name="Krasnopeev A."/>
            <person name="Evseev P."/>
            <person name="Gladkikh A."/>
            <person name="Belykh O."/>
        </authorList>
    </citation>
    <scope>NUCLEOTIDE SEQUENCE</scope>
    <source>
        <strain evidence="12">BBK-W-15</strain>
    </source>
</reference>
<dbReference type="Gene3D" id="3.40.50.300">
    <property type="entry name" value="P-loop containing nucleotide triphosphate hydrolases"/>
    <property type="match status" value="1"/>
</dbReference>
<keyword evidence="7 9" id="KW-0472">Membrane</keyword>
<dbReference type="GO" id="GO:0015421">
    <property type="term" value="F:ABC-type oligopeptide transporter activity"/>
    <property type="evidence" value="ECO:0007669"/>
    <property type="project" value="TreeGrafter"/>
</dbReference>
<dbReference type="GO" id="GO:0005524">
    <property type="term" value="F:ATP binding"/>
    <property type="evidence" value="ECO:0007669"/>
    <property type="project" value="UniProtKB-KW"/>
</dbReference>
<evidence type="ECO:0000313" key="12">
    <source>
        <dbReference type="EMBL" id="MCP2727488.1"/>
    </source>
</evidence>
<keyword evidence="4" id="KW-0547">Nucleotide-binding</keyword>
<dbReference type="SUPFAM" id="SSF52540">
    <property type="entry name" value="P-loop containing nucleoside triphosphate hydrolases"/>
    <property type="match status" value="1"/>
</dbReference>
<evidence type="ECO:0000256" key="5">
    <source>
        <dbReference type="ARBA" id="ARBA00022840"/>
    </source>
</evidence>
<dbReference type="PROSITE" id="PS50929">
    <property type="entry name" value="ABC_TM1F"/>
    <property type="match status" value="1"/>
</dbReference>
<evidence type="ECO:0000259" key="11">
    <source>
        <dbReference type="PROSITE" id="PS50929"/>
    </source>
</evidence>
<dbReference type="InterPro" id="IPR027417">
    <property type="entry name" value="P-loop_NTPase"/>
</dbReference>
<dbReference type="InterPro" id="IPR003593">
    <property type="entry name" value="AAA+_ATPase"/>
</dbReference>
<dbReference type="InterPro" id="IPR039421">
    <property type="entry name" value="Type_1_exporter"/>
</dbReference>
<keyword evidence="13" id="KW-1185">Reference proteome</keyword>
<keyword evidence="3 9" id="KW-0812">Transmembrane</keyword>
<dbReference type="InterPro" id="IPR003439">
    <property type="entry name" value="ABC_transporter-like_ATP-bd"/>
</dbReference>
<evidence type="ECO:0000256" key="1">
    <source>
        <dbReference type="ARBA" id="ARBA00004651"/>
    </source>
</evidence>
<dbReference type="Gene3D" id="1.20.1560.10">
    <property type="entry name" value="ABC transporter type 1, transmembrane domain"/>
    <property type="match status" value="1"/>
</dbReference>
<evidence type="ECO:0000256" key="3">
    <source>
        <dbReference type="ARBA" id="ARBA00022692"/>
    </source>
</evidence>
<feature type="domain" description="ABC transmembrane type-1" evidence="11">
    <location>
        <begin position="37"/>
        <end position="330"/>
    </location>
</feature>
<dbReference type="InterPro" id="IPR036640">
    <property type="entry name" value="ABC1_TM_sf"/>
</dbReference>
<dbReference type="InterPro" id="IPR011527">
    <property type="entry name" value="ABC1_TM_dom"/>
</dbReference>
<comment type="caution">
    <text evidence="12">The sequence shown here is derived from an EMBL/GenBank/DDBJ whole genome shotgun (WGS) entry which is preliminary data.</text>
</comment>
<dbReference type="PROSITE" id="PS50893">
    <property type="entry name" value="ABC_TRANSPORTER_2"/>
    <property type="match status" value="1"/>
</dbReference>
<dbReference type="EMBL" id="JAMZMM010000016">
    <property type="protein sequence ID" value="MCP2727488.1"/>
    <property type="molecule type" value="Genomic_DNA"/>
</dbReference>
<feature type="transmembrane region" description="Helical" evidence="9">
    <location>
        <begin position="80"/>
        <end position="101"/>
    </location>
</feature>
<comment type="subcellular location">
    <subcellularLocation>
        <location evidence="1">Cell membrane</location>
        <topology evidence="1">Multi-pass membrane protein</topology>
    </subcellularLocation>
</comment>
<keyword evidence="2" id="KW-0813">Transport</keyword>
<dbReference type="AlphaFoldDB" id="A0AAE3GPK5"/>
<dbReference type="Pfam" id="PF00005">
    <property type="entry name" value="ABC_tran"/>
    <property type="match status" value="1"/>
</dbReference>
<dbReference type="RefSeq" id="WP_254010304.1">
    <property type="nucleotide sequence ID" value="NZ_JAMZMM010000016.1"/>
</dbReference>
<evidence type="ECO:0000313" key="13">
    <source>
        <dbReference type="Proteomes" id="UP001204953"/>
    </source>
</evidence>
<dbReference type="GO" id="GO:0016887">
    <property type="term" value="F:ATP hydrolysis activity"/>
    <property type="evidence" value="ECO:0007669"/>
    <property type="project" value="InterPro"/>
</dbReference>
<dbReference type="InterPro" id="IPR017871">
    <property type="entry name" value="ABC_transporter-like_CS"/>
</dbReference>
<sequence>MLKKSINQSKTRQNLPQSTPPLRRLINYGQNYRTQIWQATVCSILNKIFDLAPPALIGAAVDVVVQKENSLIGKLGVTDVFGQLVILSILSFIIWGLESVFEYAYARLWRNLAQTIQHELRLDAYEHLQSLELAYFEDNSTGGLMSILSDDINQLERFLDVGANEILQVSASVLIIGAIFFISTPSVAWMAMLPMPFIIWGSFAFQRRLAPRYANVREKVSLMNGQLANNLTGITTIKSFTAEAYEAQRIAAQSDAYRQSNRHAIALSAAFVPLIRTFILFGFTSIMLYGGMEVVAGNLAVGTYSMLVFITQRLLWPLTRLGETMDLYQRAMASTTRVMNLLDTPIAMHSGDISLPINQVQGELVFENVSFAYQGREPVIQNLSLQIPAGKTVAIVGATGSGKSTLVKLLLRLYEIEDGAISLDNIDIRQLQLTDLRRAIGLVSQDVFLFHGTVKENIAYGSFEATLPEIIAAAEIAEAHEFISKLPQGYDTIVGERGQKLSGGQQQRLALARAILKNPPILILDEATSAVDNETEAAIVRSLEKITQNRTTIAIAHRLSTIRNSDCIYVMDRGKLVEWGTHDELLVRDGIYGMLWRVQSGLK</sequence>
<dbReference type="Proteomes" id="UP001204953">
    <property type="component" value="Unassembled WGS sequence"/>
</dbReference>
<evidence type="ECO:0000256" key="7">
    <source>
        <dbReference type="ARBA" id="ARBA00023136"/>
    </source>
</evidence>
<dbReference type="PROSITE" id="PS00211">
    <property type="entry name" value="ABC_TRANSPORTER_1"/>
    <property type="match status" value="1"/>
</dbReference>
<keyword evidence="6 9" id="KW-1133">Transmembrane helix</keyword>
<protein>
    <submittedName>
        <fullName evidence="12">ABC transporter ATP-binding protein/permease</fullName>
    </submittedName>
</protein>
<feature type="transmembrane region" description="Helical" evidence="9">
    <location>
        <begin position="295"/>
        <end position="316"/>
    </location>
</feature>
<keyword evidence="5 12" id="KW-0067">ATP-binding</keyword>
<proteinExistence type="predicted"/>
<feature type="region of interest" description="Disordered" evidence="8">
    <location>
        <begin position="1"/>
        <end position="22"/>
    </location>
</feature>
<evidence type="ECO:0000256" key="2">
    <source>
        <dbReference type="ARBA" id="ARBA00022448"/>
    </source>
</evidence>
<organism evidence="12 13">
    <name type="scientific">Limnofasciculus baicalensis BBK-W-15</name>
    <dbReference type="NCBI Taxonomy" id="2699891"/>
    <lineage>
        <taxon>Bacteria</taxon>
        <taxon>Bacillati</taxon>
        <taxon>Cyanobacteriota</taxon>
        <taxon>Cyanophyceae</taxon>
        <taxon>Coleofasciculales</taxon>
        <taxon>Coleofasciculaceae</taxon>
        <taxon>Limnofasciculus</taxon>
        <taxon>Limnofasciculus baicalensis</taxon>
    </lineage>
</organism>
<feature type="domain" description="ABC transporter" evidence="10">
    <location>
        <begin position="364"/>
        <end position="598"/>
    </location>
</feature>
<feature type="compositionally biased region" description="Polar residues" evidence="8">
    <location>
        <begin position="1"/>
        <end position="17"/>
    </location>
</feature>
<dbReference type="Pfam" id="PF00664">
    <property type="entry name" value="ABC_membrane"/>
    <property type="match status" value="1"/>
</dbReference>
<evidence type="ECO:0000256" key="8">
    <source>
        <dbReference type="SAM" id="MobiDB-lite"/>
    </source>
</evidence>
<evidence type="ECO:0000259" key="10">
    <source>
        <dbReference type="PROSITE" id="PS50893"/>
    </source>
</evidence>
<dbReference type="FunFam" id="3.40.50.300:FF:000287">
    <property type="entry name" value="Multidrug ABC transporter ATP-binding protein"/>
    <property type="match status" value="1"/>
</dbReference>
<evidence type="ECO:0000256" key="9">
    <source>
        <dbReference type="SAM" id="Phobius"/>
    </source>
</evidence>
<dbReference type="SMART" id="SM00382">
    <property type="entry name" value="AAA"/>
    <property type="match status" value="1"/>
</dbReference>
<accession>A0AAE3GPK5</accession>
<feature type="transmembrane region" description="Helical" evidence="9">
    <location>
        <begin position="166"/>
        <end position="182"/>
    </location>
</feature>
<dbReference type="GO" id="GO:0005886">
    <property type="term" value="C:plasma membrane"/>
    <property type="evidence" value="ECO:0007669"/>
    <property type="project" value="UniProtKB-SubCell"/>
</dbReference>
<dbReference type="SUPFAM" id="SSF90123">
    <property type="entry name" value="ABC transporter transmembrane region"/>
    <property type="match status" value="1"/>
</dbReference>
<evidence type="ECO:0000256" key="6">
    <source>
        <dbReference type="ARBA" id="ARBA00022989"/>
    </source>
</evidence>
<dbReference type="PANTHER" id="PTHR43394:SF1">
    <property type="entry name" value="ATP-BINDING CASSETTE SUB-FAMILY B MEMBER 10, MITOCHONDRIAL"/>
    <property type="match status" value="1"/>
</dbReference>
<feature type="transmembrane region" description="Helical" evidence="9">
    <location>
        <begin position="264"/>
        <end position="289"/>
    </location>
</feature>
<name>A0AAE3GPK5_9CYAN</name>
<dbReference type="PANTHER" id="PTHR43394">
    <property type="entry name" value="ATP-DEPENDENT PERMEASE MDL1, MITOCHONDRIAL"/>
    <property type="match status" value="1"/>
</dbReference>
<dbReference type="CDD" id="cd18565">
    <property type="entry name" value="ABC_6TM_exporter_like"/>
    <property type="match status" value="1"/>
</dbReference>
<evidence type="ECO:0000256" key="4">
    <source>
        <dbReference type="ARBA" id="ARBA00022741"/>
    </source>
</evidence>